<evidence type="ECO:0000313" key="4">
    <source>
        <dbReference type="Proteomes" id="UP001064933"/>
    </source>
</evidence>
<dbReference type="RefSeq" id="WP_261760543.1">
    <property type="nucleotide sequence ID" value="NZ_CP104562.2"/>
</dbReference>
<evidence type="ECO:0000256" key="1">
    <source>
        <dbReference type="SAM" id="SignalP"/>
    </source>
</evidence>
<name>A0ABY6B7I5_9BURK</name>
<evidence type="ECO:0000259" key="2">
    <source>
        <dbReference type="Pfam" id="PF07589"/>
    </source>
</evidence>
<dbReference type="NCBIfam" id="NF038128">
    <property type="entry name" value="choice_anch_J"/>
    <property type="match status" value="1"/>
</dbReference>
<proteinExistence type="predicted"/>
<protein>
    <submittedName>
        <fullName evidence="3">Choice-of-anchor J domain-containing protein</fullName>
    </submittedName>
</protein>
<dbReference type="NCBIfam" id="TIGR02595">
    <property type="entry name" value="PEP_CTERM"/>
    <property type="match status" value="1"/>
</dbReference>
<keyword evidence="1" id="KW-0732">Signal</keyword>
<accession>A0ABY6B7I5</accession>
<keyword evidence="4" id="KW-1185">Reference proteome</keyword>
<dbReference type="Proteomes" id="UP001064933">
    <property type="component" value="Chromosome"/>
</dbReference>
<reference evidence="3" key="1">
    <citation type="submission" date="2022-10" db="EMBL/GenBank/DDBJ databases">
        <title>Characterization and whole genome sequencing of a new Roseateles species, isolated from fresh water.</title>
        <authorList>
            <person name="Guliayeva D.Y."/>
            <person name="Akhremchuk A.E."/>
            <person name="Sikolenko M.A."/>
            <person name="Valentovich L.N."/>
            <person name="Sidarenka A.V."/>
        </authorList>
    </citation>
    <scope>NUCLEOTIDE SEQUENCE</scope>
    <source>
        <strain evidence="3">BIM B-1768</strain>
    </source>
</reference>
<dbReference type="InterPro" id="IPR013424">
    <property type="entry name" value="Ice-binding_C"/>
</dbReference>
<dbReference type="Pfam" id="PF07589">
    <property type="entry name" value="PEP-CTERM"/>
    <property type="match status" value="1"/>
</dbReference>
<evidence type="ECO:0000313" key="3">
    <source>
        <dbReference type="EMBL" id="UXH80726.1"/>
    </source>
</evidence>
<feature type="chain" id="PRO_5046565322" evidence="1">
    <location>
        <begin position="21"/>
        <end position="213"/>
    </location>
</feature>
<organism evidence="3 4">
    <name type="scientific">Roseateles amylovorans</name>
    <dbReference type="NCBI Taxonomy" id="2978473"/>
    <lineage>
        <taxon>Bacteria</taxon>
        <taxon>Pseudomonadati</taxon>
        <taxon>Pseudomonadota</taxon>
        <taxon>Betaproteobacteria</taxon>
        <taxon>Burkholderiales</taxon>
        <taxon>Sphaerotilaceae</taxon>
        <taxon>Roseateles</taxon>
    </lineage>
</organism>
<dbReference type="InterPro" id="IPR024038">
    <property type="entry name" value="MYXO-CTERM"/>
</dbReference>
<dbReference type="EMBL" id="CP104562">
    <property type="protein sequence ID" value="UXH80726.1"/>
    <property type="molecule type" value="Genomic_DNA"/>
</dbReference>
<dbReference type="NCBIfam" id="TIGR03901">
    <property type="entry name" value="MYXO-CTERM"/>
    <property type="match status" value="1"/>
</dbReference>
<feature type="domain" description="Ice-binding protein C-terminal" evidence="2">
    <location>
        <begin position="186"/>
        <end position="209"/>
    </location>
</feature>
<sequence>MFKKASVALALVAAAASAHADVSLLSEGFDQVPGLTSAGWIITNTGTPGGATLPWVQGDGNIFSALTGTAESYISANYNNAPAGGLLGSWLITPVFSTAENLVISFWARSDILDGYADQLAFGLVDASGDISNALLGTTVTTTGAWTQYSLSIAGQGLGSNARFAIEYVGAADGANYVGVDNLVATVPEPSSWALAGLSLLGLAAIRRRRQSR</sequence>
<feature type="signal peptide" evidence="1">
    <location>
        <begin position="1"/>
        <end position="20"/>
    </location>
</feature>
<dbReference type="Gene3D" id="2.60.120.200">
    <property type="match status" value="1"/>
</dbReference>
<gene>
    <name evidence="3" type="ORF">N4261_12955</name>
</gene>